<dbReference type="InterPro" id="IPR050796">
    <property type="entry name" value="SCF_F-box_component"/>
</dbReference>
<dbReference type="OrthoDB" id="1630514at2759"/>
<name>A0A8K0MUA8_COCNU</name>
<dbReference type="PANTHER" id="PTHR31672">
    <property type="entry name" value="BNACNNG10540D PROTEIN"/>
    <property type="match status" value="1"/>
</dbReference>
<evidence type="ECO:0000313" key="4">
    <source>
        <dbReference type="Proteomes" id="UP000797356"/>
    </source>
</evidence>
<dbReference type="AlphaFoldDB" id="A0A8K0MUA8"/>
<feature type="compositionally biased region" description="Low complexity" evidence="1">
    <location>
        <begin position="1"/>
        <end position="17"/>
    </location>
</feature>
<comment type="caution">
    <text evidence="3">The sequence shown here is derived from an EMBL/GenBank/DDBJ whole genome shotgun (WGS) entry which is preliminary data.</text>
</comment>
<protein>
    <submittedName>
        <fullName evidence="3">Putative F-box protein interaction domain containing protein</fullName>
    </submittedName>
</protein>
<feature type="region of interest" description="Disordered" evidence="1">
    <location>
        <begin position="1"/>
        <end position="32"/>
    </location>
</feature>
<dbReference type="EMBL" id="CM017872">
    <property type="protein sequence ID" value="KAG1326652.1"/>
    <property type="molecule type" value="Genomic_DNA"/>
</dbReference>
<organism evidence="3 4">
    <name type="scientific">Cocos nucifera</name>
    <name type="common">Coconut palm</name>
    <dbReference type="NCBI Taxonomy" id="13894"/>
    <lineage>
        <taxon>Eukaryota</taxon>
        <taxon>Viridiplantae</taxon>
        <taxon>Streptophyta</taxon>
        <taxon>Embryophyta</taxon>
        <taxon>Tracheophyta</taxon>
        <taxon>Spermatophyta</taxon>
        <taxon>Magnoliopsida</taxon>
        <taxon>Liliopsida</taxon>
        <taxon>Arecaceae</taxon>
        <taxon>Arecoideae</taxon>
        <taxon>Cocoseae</taxon>
        <taxon>Attaleinae</taxon>
        <taxon>Cocos</taxon>
    </lineage>
</organism>
<dbReference type="Pfam" id="PF00646">
    <property type="entry name" value="F-box"/>
    <property type="match status" value="1"/>
</dbReference>
<evidence type="ECO:0000256" key="1">
    <source>
        <dbReference type="SAM" id="MobiDB-lite"/>
    </source>
</evidence>
<keyword evidence="4" id="KW-1185">Reference proteome</keyword>
<reference evidence="3" key="1">
    <citation type="journal article" date="2017" name="Gigascience">
        <title>The genome draft of coconut (Cocos nucifera).</title>
        <authorList>
            <person name="Xiao Y."/>
            <person name="Xu P."/>
            <person name="Fan H."/>
            <person name="Baudouin L."/>
            <person name="Xia W."/>
            <person name="Bocs S."/>
            <person name="Xu J."/>
            <person name="Li Q."/>
            <person name="Guo A."/>
            <person name="Zhou L."/>
            <person name="Li J."/>
            <person name="Wu Y."/>
            <person name="Ma Z."/>
            <person name="Armero A."/>
            <person name="Issali A.E."/>
            <person name="Liu N."/>
            <person name="Peng M."/>
            <person name="Yang Y."/>
        </authorList>
    </citation>
    <scope>NUCLEOTIDE SEQUENCE</scope>
    <source>
        <tissue evidence="3">Spear leaf of Hainan Tall coconut</tissue>
    </source>
</reference>
<evidence type="ECO:0000313" key="3">
    <source>
        <dbReference type="EMBL" id="KAG1326652.1"/>
    </source>
</evidence>
<dbReference type="SUPFAM" id="SSF81383">
    <property type="entry name" value="F-box domain"/>
    <property type="match status" value="1"/>
</dbReference>
<feature type="domain" description="F-box" evidence="2">
    <location>
        <begin position="37"/>
        <end position="71"/>
    </location>
</feature>
<dbReference type="InterPro" id="IPR036047">
    <property type="entry name" value="F-box-like_dom_sf"/>
</dbReference>
<gene>
    <name evidence="3" type="ORF">COCNU_01G005860</name>
</gene>
<proteinExistence type="predicted"/>
<sequence length="199" mass="23038">METTKVMKMVSSSMPMVGEGGESLPAEKKGEEKRRVLPADLQREILSRTSASSLVRFRPACKMWYELTYDPAFIDLHVERARLRKISGTGTPHLLCFYQRPVDYCRRFSITMLDESMTPIADITSGGMDHRCYCLFAREWPRAPLYMFYSMTPPCNNWVCVYDAQGDASLINPMTGERLHLHPDSKPVERYYRFKLTLF</sequence>
<accession>A0A8K0MUA8</accession>
<dbReference type="InterPro" id="IPR001810">
    <property type="entry name" value="F-box_dom"/>
</dbReference>
<reference evidence="3" key="2">
    <citation type="submission" date="2019-07" db="EMBL/GenBank/DDBJ databases">
        <authorList>
            <person name="Yang Y."/>
            <person name="Bocs S."/>
            <person name="Baudouin L."/>
        </authorList>
    </citation>
    <scope>NUCLEOTIDE SEQUENCE</scope>
    <source>
        <tissue evidence="3">Spear leaf of Hainan Tall coconut</tissue>
    </source>
</reference>
<dbReference type="Proteomes" id="UP000797356">
    <property type="component" value="Chromosome 1"/>
</dbReference>
<evidence type="ECO:0000259" key="2">
    <source>
        <dbReference type="Pfam" id="PF00646"/>
    </source>
</evidence>
<dbReference type="PANTHER" id="PTHR31672:SF8">
    <property type="entry name" value="F-BOX DOMAIN-CONTAINING PROTEIN"/>
    <property type="match status" value="1"/>
</dbReference>